<gene>
    <name evidence="2" type="ORF">E1832_16430</name>
</gene>
<dbReference type="EMBL" id="SMUV01000071">
    <property type="protein sequence ID" value="TDK43860.1"/>
    <property type="molecule type" value="Genomic_DNA"/>
</dbReference>
<dbReference type="Pfam" id="PF06080">
    <property type="entry name" value="DUF938"/>
    <property type="match status" value="1"/>
</dbReference>
<protein>
    <submittedName>
        <fullName evidence="2">DUF938 domain-containing protein</fullName>
    </submittedName>
</protein>
<sequence>MTDDARKTEIASHAVPGEGDKLIAPSAERNLAPICDLLAHVAPTSGKALEIASGTGQHVAAFAARFPDLHWQPSEPDAARRASIDAYAAESGCPNIAPALALDAARPGWGAELSGQNLITLCNLLHLIPMERVEVLIAEAARALAPGGRLVIYGPFMRAGELTSEGDAAFHASLTAQDPRIGYKDDFDVIDLMQEAGLELAEVVEMPANNLALIAQKPAF</sequence>
<evidence type="ECO:0000256" key="1">
    <source>
        <dbReference type="SAM" id="MobiDB-lite"/>
    </source>
</evidence>
<dbReference type="AlphaFoldDB" id="A0A4R5UX20"/>
<dbReference type="PANTHER" id="PTHR20974:SF0">
    <property type="entry name" value="UPF0585 PROTEIN CG18661"/>
    <property type="match status" value="1"/>
</dbReference>
<accession>A0A4R5UX20</accession>
<keyword evidence="3" id="KW-1185">Reference proteome</keyword>
<dbReference type="RefSeq" id="WP_133360858.1">
    <property type="nucleotide sequence ID" value="NZ_SMUV01000071.1"/>
</dbReference>
<evidence type="ECO:0000313" key="2">
    <source>
        <dbReference type="EMBL" id="TDK43860.1"/>
    </source>
</evidence>
<dbReference type="Proteomes" id="UP000295301">
    <property type="component" value="Unassembled WGS sequence"/>
</dbReference>
<dbReference type="OrthoDB" id="5525831at2"/>
<comment type="caution">
    <text evidence="2">The sequence shown here is derived from an EMBL/GenBank/DDBJ whole genome shotgun (WGS) entry which is preliminary data.</text>
</comment>
<organism evidence="2 3">
    <name type="scientific">Antarcticimicrobium luteum</name>
    <dbReference type="NCBI Taxonomy" id="2547397"/>
    <lineage>
        <taxon>Bacteria</taxon>
        <taxon>Pseudomonadati</taxon>
        <taxon>Pseudomonadota</taxon>
        <taxon>Alphaproteobacteria</taxon>
        <taxon>Rhodobacterales</taxon>
        <taxon>Paracoccaceae</taxon>
        <taxon>Antarcticimicrobium</taxon>
    </lineage>
</organism>
<dbReference type="Gene3D" id="3.40.50.150">
    <property type="entry name" value="Vaccinia Virus protein VP39"/>
    <property type="match status" value="1"/>
</dbReference>
<dbReference type="InterPro" id="IPR029063">
    <property type="entry name" value="SAM-dependent_MTases_sf"/>
</dbReference>
<dbReference type="PANTHER" id="PTHR20974">
    <property type="entry name" value="UPF0585 PROTEIN CG18661"/>
    <property type="match status" value="1"/>
</dbReference>
<name>A0A4R5UX20_9RHOB</name>
<evidence type="ECO:0000313" key="3">
    <source>
        <dbReference type="Proteomes" id="UP000295301"/>
    </source>
</evidence>
<proteinExistence type="predicted"/>
<dbReference type="SUPFAM" id="SSF53335">
    <property type="entry name" value="S-adenosyl-L-methionine-dependent methyltransferases"/>
    <property type="match status" value="1"/>
</dbReference>
<reference evidence="2 3" key="1">
    <citation type="submission" date="2019-03" db="EMBL/GenBank/DDBJ databases">
        <title>Ruegeria lutea sp. nov., a novel strain, isolated from marine sediment, the Masan Bay, South Korea.</title>
        <authorList>
            <person name="Kim J."/>
            <person name="Kim D.-Y."/>
            <person name="Lee S.-S."/>
        </authorList>
    </citation>
    <scope>NUCLEOTIDE SEQUENCE [LARGE SCALE GENOMIC DNA]</scope>
    <source>
        <strain evidence="2 3">318-1</strain>
    </source>
</reference>
<dbReference type="InterPro" id="IPR010342">
    <property type="entry name" value="DUF938"/>
</dbReference>
<feature type="compositionally biased region" description="Basic and acidic residues" evidence="1">
    <location>
        <begin position="1"/>
        <end position="10"/>
    </location>
</feature>
<feature type="region of interest" description="Disordered" evidence="1">
    <location>
        <begin position="1"/>
        <end position="21"/>
    </location>
</feature>